<evidence type="ECO:0000313" key="1">
    <source>
        <dbReference type="EMBL" id="MFL9839589.1"/>
    </source>
</evidence>
<keyword evidence="2" id="KW-1185">Reference proteome</keyword>
<proteinExistence type="predicted"/>
<organism evidence="1 2">
    <name type="scientific">Sphingomonas plantiphila</name>
    <dbReference type="NCBI Taxonomy" id="3163295"/>
    <lineage>
        <taxon>Bacteria</taxon>
        <taxon>Pseudomonadati</taxon>
        <taxon>Pseudomonadota</taxon>
        <taxon>Alphaproteobacteria</taxon>
        <taxon>Sphingomonadales</taxon>
        <taxon>Sphingomonadaceae</taxon>
        <taxon>Sphingomonas</taxon>
    </lineage>
</organism>
<name>A0ABW8YHD3_9SPHN</name>
<comment type="caution">
    <text evidence="1">The sequence shown here is derived from an EMBL/GenBank/DDBJ whole genome shotgun (WGS) entry which is preliminary data.</text>
</comment>
<gene>
    <name evidence="1" type="ORF">ABS767_01320</name>
</gene>
<dbReference type="EMBL" id="JBELQC010000001">
    <property type="protein sequence ID" value="MFL9839589.1"/>
    <property type="molecule type" value="Genomic_DNA"/>
</dbReference>
<reference evidence="1 2" key="1">
    <citation type="submission" date="2024-06" db="EMBL/GenBank/DDBJ databases">
        <authorList>
            <person name="Kaempfer P."/>
            <person name="Viver T."/>
        </authorList>
    </citation>
    <scope>NUCLEOTIDE SEQUENCE [LARGE SCALE GENOMIC DNA]</scope>
    <source>
        <strain evidence="1 2">ST-64</strain>
    </source>
</reference>
<sequence>MATGRNWVLAGELNQRIDSIAARAARAATADLAADLDTIRVLATANGITPALPVVHALESALAAGQRGPMIADGLSLLRDAVACGRTDSRTGAAFAAACSIRLAG</sequence>
<dbReference type="Proteomes" id="UP001629244">
    <property type="component" value="Unassembled WGS sequence"/>
</dbReference>
<dbReference type="RefSeq" id="WP_408076556.1">
    <property type="nucleotide sequence ID" value="NZ_JBELQC010000001.1"/>
</dbReference>
<accession>A0ABW8YHD3</accession>
<evidence type="ECO:0000313" key="2">
    <source>
        <dbReference type="Proteomes" id="UP001629244"/>
    </source>
</evidence>
<protein>
    <submittedName>
        <fullName evidence="1">Uncharacterized protein</fullName>
    </submittedName>
</protein>